<accession>A0ABS8TRN8</accession>
<keyword evidence="3" id="KW-0378">Hydrolase</keyword>
<dbReference type="InterPro" id="IPR038765">
    <property type="entry name" value="Papain-like_cys_pep_sf"/>
</dbReference>
<evidence type="ECO:0000313" key="5">
    <source>
        <dbReference type="EMBL" id="MCD7473355.1"/>
    </source>
</evidence>
<sequence length="426" mass="46912">MSESDIALITQVVVSAATINVNVAVNDEVVMDGGVPRQDVVHPATYVAVEVDDTLGRVARVGNEPASGVFVEGVAVNESVVDLPSKDATCEAMVGEVAYEVPGQTTYTFTESKHDSPECGILPGSTVVEIGDDDKTSAVYWRTRNRLPGKVQQSSFVAGSGLSEFGSISVKRVKGKFHLMPSITVPVDYGLIQAFSSFVYKGMITKMGSVAVYFDDDDYLEPSYDFEVSSVSKRHGATPLGCYFLLSEEEGENGQMPVRVTTTNNFFNNCISKLYSKFLSVGNQDNLIARATDIMEYMYGYQLFCNTSCSEVDNVLFPIHLGAIRNAIKPYCVLLPIFLATIKFYSKRNDIIIVDDLHQGHQLHDELDVIMVENLPQQKNSDCGIFTACFVEYFIENIQIPVENFDVDAIRSRYGYCCGIMGERSS</sequence>
<comment type="similarity">
    <text evidence="1">Belongs to the peptidase C48 family.</text>
</comment>
<evidence type="ECO:0000256" key="1">
    <source>
        <dbReference type="ARBA" id="ARBA00005234"/>
    </source>
</evidence>
<organism evidence="5 6">
    <name type="scientific">Datura stramonium</name>
    <name type="common">Jimsonweed</name>
    <name type="synonym">Common thornapple</name>
    <dbReference type="NCBI Taxonomy" id="4076"/>
    <lineage>
        <taxon>Eukaryota</taxon>
        <taxon>Viridiplantae</taxon>
        <taxon>Streptophyta</taxon>
        <taxon>Embryophyta</taxon>
        <taxon>Tracheophyta</taxon>
        <taxon>Spermatophyta</taxon>
        <taxon>Magnoliopsida</taxon>
        <taxon>eudicotyledons</taxon>
        <taxon>Gunneridae</taxon>
        <taxon>Pentapetalae</taxon>
        <taxon>asterids</taxon>
        <taxon>lamiids</taxon>
        <taxon>Solanales</taxon>
        <taxon>Solanaceae</taxon>
        <taxon>Solanoideae</taxon>
        <taxon>Datureae</taxon>
        <taxon>Datura</taxon>
    </lineage>
</organism>
<gene>
    <name evidence="5" type="ORF">HAX54_015180</name>
</gene>
<comment type="caution">
    <text evidence="5">The sequence shown here is derived from an EMBL/GenBank/DDBJ whole genome shotgun (WGS) entry which is preliminary data.</text>
</comment>
<dbReference type="InterPro" id="IPR003653">
    <property type="entry name" value="Peptidase_C48_C"/>
</dbReference>
<dbReference type="Proteomes" id="UP000823775">
    <property type="component" value="Unassembled WGS sequence"/>
</dbReference>
<dbReference type="Gene3D" id="3.40.395.10">
    <property type="entry name" value="Adenoviral Proteinase, Chain A"/>
    <property type="match status" value="1"/>
</dbReference>
<dbReference type="SUPFAM" id="SSF54001">
    <property type="entry name" value="Cysteine proteinases"/>
    <property type="match status" value="1"/>
</dbReference>
<evidence type="ECO:0000256" key="2">
    <source>
        <dbReference type="ARBA" id="ARBA00022670"/>
    </source>
</evidence>
<evidence type="ECO:0000259" key="4">
    <source>
        <dbReference type="Pfam" id="PF02902"/>
    </source>
</evidence>
<protein>
    <recommendedName>
        <fullName evidence="4">Ubiquitin-like protease family profile domain-containing protein</fullName>
    </recommendedName>
</protein>
<evidence type="ECO:0000313" key="6">
    <source>
        <dbReference type="Proteomes" id="UP000823775"/>
    </source>
</evidence>
<keyword evidence="6" id="KW-1185">Reference proteome</keyword>
<keyword evidence="2" id="KW-0645">Protease</keyword>
<name>A0ABS8TRN8_DATST</name>
<dbReference type="EMBL" id="JACEIK010001962">
    <property type="protein sequence ID" value="MCD7473355.1"/>
    <property type="molecule type" value="Genomic_DNA"/>
</dbReference>
<proteinExistence type="inferred from homology"/>
<evidence type="ECO:0000256" key="3">
    <source>
        <dbReference type="ARBA" id="ARBA00022801"/>
    </source>
</evidence>
<reference evidence="5 6" key="1">
    <citation type="journal article" date="2021" name="BMC Genomics">
        <title>Datura genome reveals duplications of psychoactive alkaloid biosynthetic genes and high mutation rate following tissue culture.</title>
        <authorList>
            <person name="Rajewski A."/>
            <person name="Carter-House D."/>
            <person name="Stajich J."/>
            <person name="Litt A."/>
        </authorList>
    </citation>
    <scope>NUCLEOTIDE SEQUENCE [LARGE SCALE GENOMIC DNA]</scope>
    <source>
        <strain evidence="5">AR-01</strain>
    </source>
</reference>
<feature type="domain" description="Ubiquitin-like protease family profile" evidence="4">
    <location>
        <begin position="365"/>
        <end position="414"/>
    </location>
</feature>
<dbReference type="Pfam" id="PF02902">
    <property type="entry name" value="Peptidase_C48"/>
    <property type="match status" value="1"/>
</dbReference>